<evidence type="ECO:0000313" key="1">
    <source>
        <dbReference type="EMBL" id="ANC75361.1"/>
    </source>
</evidence>
<dbReference type="RefSeq" id="WP_066390458.1">
    <property type="nucleotide sequence ID" value="NZ_CP015378.1"/>
</dbReference>
<dbReference type="Pfam" id="PF10704">
    <property type="entry name" value="DUF2508"/>
    <property type="match status" value="1"/>
</dbReference>
<protein>
    <submittedName>
        <fullName evidence="1">Uncharacterized protein</fullName>
    </submittedName>
</protein>
<sequence>MFFSRKGRLKRSGDEELLQSLDELKIDWMHQKEMVERSVEPSEEVIFKLQLAESKYFFLLKEAKKRNVTTSKLK</sequence>
<accession>A0A160II31</accession>
<organism evidence="1 2">
    <name type="scientific">Fictibacillus phosphorivorans</name>
    <dbReference type="NCBI Taxonomy" id="1221500"/>
    <lineage>
        <taxon>Bacteria</taxon>
        <taxon>Bacillati</taxon>
        <taxon>Bacillota</taxon>
        <taxon>Bacilli</taxon>
        <taxon>Bacillales</taxon>
        <taxon>Fictibacillaceae</taxon>
        <taxon>Fictibacillus</taxon>
    </lineage>
</organism>
<evidence type="ECO:0000313" key="2">
    <source>
        <dbReference type="Proteomes" id="UP000076623"/>
    </source>
</evidence>
<dbReference type="OrthoDB" id="2166610at2"/>
<dbReference type="InterPro" id="IPR019644">
    <property type="entry name" value="DUF2508"/>
</dbReference>
<name>A0A160II31_9BACL</name>
<dbReference type="AlphaFoldDB" id="A0A160II31"/>
<dbReference type="STRING" id="1221500.ABE65_000100"/>
<dbReference type="EMBL" id="CP015378">
    <property type="protein sequence ID" value="ANC75361.1"/>
    <property type="molecule type" value="Genomic_DNA"/>
</dbReference>
<keyword evidence="2" id="KW-1185">Reference proteome</keyword>
<dbReference type="KEGG" id="fpn:ABE65_000100"/>
<proteinExistence type="predicted"/>
<dbReference type="Proteomes" id="UP000076623">
    <property type="component" value="Chromosome"/>
</dbReference>
<gene>
    <name evidence="1" type="ORF">ABE65_000100</name>
</gene>
<reference evidence="1 2" key="1">
    <citation type="submission" date="2016-04" db="EMBL/GenBank/DDBJ databases">
        <title>Complete genome sequence of Fictibacillus phosphorivorans G25-29, a strain toxic to nematodes.</title>
        <authorList>
            <person name="Zheng Z."/>
        </authorList>
    </citation>
    <scope>NUCLEOTIDE SEQUENCE [LARGE SCALE GENOMIC DNA]</scope>
    <source>
        <strain evidence="1 2">G25-29</strain>
    </source>
</reference>